<organism evidence="2 3">
    <name type="scientific">Maribellus luteus</name>
    <dbReference type="NCBI Taxonomy" id="2305463"/>
    <lineage>
        <taxon>Bacteria</taxon>
        <taxon>Pseudomonadati</taxon>
        <taxon>Bacteroidota</taxon>
        <taxon>Bacteroidia</taxon>
        <taxon>Marinilabiliales</taxon>
        <taxon>Prolixibacteraceae</taxon>
        <taxon>Maribellus</taxon>
    </lineage>
</organism>
<dbReference type="Pfam" id="PF04773">
    <property type="entry name" value="FecR"/>
    <property type="match status" value="1"/>
</dbReference>
<sequence>KGEAHFTVRHGLLRPFTVAAGDLDVRDVGTAFDVLRLDEASSVTVSQGVVDVAVRGGPPRRLVQGDKLTLARDAVGARFARAELGRDLAWRSGRIDLEDAPLDAAVAELARYSRVRIVLADPAMGRARISGVYDPRDPTTFARGVAAVEGWRAVIADPLQIRLEP</sequence>
<dbReference type="RefSeq" id="WP_175579335.1">
    <property type="nucleotide sequence ID" value="NZ_QWGR01000326.1"/>
</dbReference>
<dbReference type="Proteomes" id="UP000265926">
    <property type="component" value="Unassembled WGS sequence"/>
</dbReference>
<keyword evidence="3" id="KW-1185">Reference proteome</keyword>
<dbReference type="PANTHER" id="PTHR30273">
    <property type="entry name" value="PERIPLASMIC SIGNAL SENSOR AND SIGMA FACTOR ACTIVATOR FECR-RELATED"/>
    <property type="match status" value="1"/>
</dbReference>
<dbReference type="EMBL" id="QWGR01000326">
    <property type="protein sequence ID" value="RIJ43257.1"/>
    <property type="molecule type" value="Genomic_DNA"/>
</dbReference>
<dbReference type="PANTHER" id="PTHR30273:SF2">
    <property type="entry name" value="PROTEIN FECR"/>
    <property type="match status" value="1"/>
</dbReference>
<feature type="non-terminal residue" evidence="2">
    <location>
        <position position="1"/>
    </location>
</feature>
<proteinExistence type="predicted"/>
<protein>
    <submittedName>
        <fullName evidence="2">Iron dicitrate transport regulator FecR</fullName>
    </submittedName>
</protein>
<gene>
    <name evidence="2" type="ORF">D1614_25340</name>
</gene>
<evidence type="ECO:0000313" key="2">
    <source>
        <dbReference type="EMBL" id="RIJ43257.1"/>
    </source>
</evidence>
<comment type="caution">
    <text evidence="2">The sequence shown here is derived from an EMBL/GenBank/DDBJ whole genome shotgun (WGS) entry which is preliminary data.</text>
</comment>
<dbReference type="Gene3D" id="2.60.120.1440">
    <property type="match status" value="1"/>
</dbReference>
<evidence type="ECO:0000313" key="3">
    <source>
        <dbReference type="Proteomes" id="UP000265926"/>
    </source>
</evidence>
<dbReference type="Gene3D" id="3.55.50.30">
    <property type="match status" value="1"/>
</dbReference>
<dbReference type="AlphaFoldDB" id="A0A399SMP7"/>
<feature type="domain" description="FecR protein" evidence="1">
    <location>
        <begin position="1"/>
        <end position="50"/>
    </location>
</feature>
<reference evidence="2 3" key="1">
    <citation type="submission" date="2018-08" db="EMBL/GenBank/DDBJ databases">
        <title>Pallidiluteibacterium maritimus gen. nov., sp. nov., isolated from coastal sediment.</title>
        <authorList>
            <person name="Zhou L.Y."/>
        </authorList>
    </citation>
    <scope>NUCLEOTIDE SEQUENCE [LARGE SCALE GENOMIC DNA]</scope>
    <source>
        <strain evidence="2 3">XSD2</strain>
    </source>
</reference>
<evidence type="ECO:0000259" key="1">
    <source>
        <dbReference type="Pfam" id="PF04773"/>
    </source>
</evidence>
<dbReference type="InterPro" id="IPR006860">
    <property type="entry name" value="FecR"/>
</dbReference>
<accession>A0A399SMP7</accession>
<dbReference type="GO" id="GO:0016989">
    <property type="term" value="F:sigma factor antagonist activity"/>
    <property type="evidence" value="ECO:0007669"/>
    <property type="project" value="TreeGrafter"/>
</dbReference>
<name>A0A399SMP7_9BACT</name>
<dbReference type="InterPro" id="IPR012373">
    <property type="entry name" value="Ferrdict_sens_TM"/>
</dbReference>